<evidence type="ECO:0000313" key="4">
    <source>
        <dbReference type="Proteomes" id="UP000441336"/>
    </source>
</evidence>
<evidence type="ECO:0000259" key="2">
    <source>
        <dbReference type="Pfam" id="PF05065"/>
    </source>
</evidence>
<accession>A0A7K1TKI5</accession>
<dbReference type="NCBIfam" id="TIGR01554">
    <property type="entry name" value="major_cap_HK97"/>
    <property type="match status" value="1"/>
</dbReference>
<feature type="domain" description="Phage capsid-like C-terminal" evidence="2">
    <location>
        <begin position="170"/>
        <end position="441"/>
    </location>
</feature>
<keyword evidence="4" id="KW-1185">Reference proteome</keyword>
<dbReference type="RefSeq" id="WP_157569549.1">
    <property type="nucleotide sequence ID" value="NZ_WQKZ01000008.1"/>
</dbReference>
<reference evidence="3 4" key="1">
    <citation type="submission" date="2019-12" db="EMBL/GenBank/DDBJ databases">
        <title>Hymenobacter sp. HMF4947 Genome sequencing and assembly.</title>
        <authorList>
            <person name="Kang H."/>
            <person name="Cha I."/>
            <person name="Kim H."/>
            <person name="Joh K."/>
        </authorList>
    </citation>
    <scope>NUCLEOTIDE SEQUENCE [LARGE SCALE GENOMIC DNA]</scope>
    <source>
        <strain evidence="3 4">HMF4947</strain>
    </source>
</reference>
<protein>
    <submittedName>
        <fullName evidence="3">Phage major capsid protein</fullName>
    </submittedName>
</protein>
<gene>
    <name evidence="3" type="ORF">GO988_21570</name>
</gene>
<dbReference type="InterPro" id="IPR024455">
    <property type="entry name" value="Phage_capsid"/>
</dbReference>
<dbReference type="Proteomes" id="UP000441336">
    <property type="component" value="Unassembled WGS sequence"/>
</dbReference>
<dbReference type="Gene3D" id="3.30.2400.10">
    <property type="entry name" value="Major capsid protein gp5"/>
    <property type="match status" value="1"/>
</dbReference>
<sequence>MNYLQQLRERRDAALARARVPFNAARGDGGAQARSMTAEETATYDAAMTEVRSLATQILQAEEQERLDAEAASRSLPVNNHNTSEARSLAKYSLLKAVRSAPGYPGGGKLEGLEKEMHEEAAKEARAAGEPLKGVGVPQMLIGGGAEQRDNGVTAGGGAFTQPEDGAAVVARTLRPVIDLSRPNTVLRELGAQFLTGLTGNVGVPSQTQGATSTWKGEIDELDKSNQKFGSADMTPHRLGTFAVRSLQFLAQTAPSVEAMLRTDLENSIMEALEVAAINGSGTNNQPKGILQTDGINSLALGTNGGAPTRAMLIGMQALVEDQNIRMDSPGFLFNVLTKATLLNTKVDSGTGIFLMSDNGQVLATRAAVTSLVPKNLTKGTGTNLSAGIFGNWRDLLIGQWGGLDITVDPYTLATKGEVRIILQSFFDVLVQRAKAFAAVKDIIATIPQAA</sequence>
<name>A0A7K1TKI5_9BACT</name>
<comment type="subcellular location">
    <subcellularLocation>
        <location evidence="1">Virion</location>
    </subcellularLocation>
</comment>
<evidence type="ECO:0000313" key="3">
    <source>
        <dbReference type="EMBL" id="MVN78927.1"/>
    </source>
</evidence>
<organism evidence="3 4">
    <name type="scientific">Hymenobacter ginkgonis</name>
    <dbReference type="NCBI Taxonomy" id="2682976"/>
    <lineage>
        <taxon>Bacteria</taxon>
        <taxon>Pseudomonadati</taxon>
        <taxon>Bacteroidota</taxon>
        <taxon>Cytophagia</taxon>
        <taxon>Cytophagales</taxon>
        <taxon>Hymenobacteraceae</taxon>
        <taxon>Hymenobacter</taxon>
    </lineage>
</organism>
<evidence type="ECO:0000256" key="1">
    <source>
        <dbReference type="ARBA" id="ARBA00004328"/>
    </source>
</evidence>
<dbReference type="EMBL" id="WQKZ01000008">
    <property type="protein sequence ID" value="MVN78927.1"/>
    <property type="molecule type" value="Genomic_DNA"/>
</dbReference>
<dbReference type="InterPro" id="IPR054612">
    <property type="entry name" value="Phage_capsid-like_C"/>
</dbReference>
<proteinExistence type="predicted"/>
<comment type="caution">
    <text evidence="3">The sequence shown here is derived from an EMBL/GenBank/DDBJ whole genome shotgun (WGS) entry which is preliminary data.</text>
</comment>
<dbReference type="SUPFAM" id="SSF56563">
    <property type="entry name" value="Major capsid protein gp5"/>
    <property type="match status" value="1"/>
</dbReference>
<dbReference type="Pfam" id="PF05065">
    <property type="entry name" value="Phage_capsid"/>
    <property type="match status" value="1"/>
</dbReference>
<dbReference type="AlphaFoldDB" id="A0A7K1TKI5"/>